<accession>A0A2H0W3D7</accession>
<dbReference type="EMBL" id="PEZY01000012">
    <property type="protein sequence ID" value="PIS05824.1"/>
    <property type="molecule type" value="Genomic_DNA"/>
</dbReference>
<sequence length="342" mass="38901">MKLLMITRKVDDNDALAGFAYNWVRSIANNLDKLYVITWQKSDNSNLPSNVELISLTGNKFTKVLLLQKYLVNILPKVNGVFCHMNPEYTIITAPLAKIFRKKVVSWYTHKSITWRRRLLEILADKIVTASNLSFRNPWFSKKLEIIGHGIDVDLFKSVARAGNSEVFNIISVGRISPTKDYESIIKALDILKNKNIRLKIIGDVILESQKSYLTSLKKMTSTMALEDQVEFIGWVANKNMPPYYQAADLFINMSGTGSVDKVMLEAMSSGCLVLTSNEAFEDIISSRFMINKDDPSGLALKIKLIMAMSDNDKLEVRNKFRQIVIADYELEKLAKKIIKQF</sequence>
<dbReference type="GO" id="GO:0016757">
    <property type="term" value="F:glycosyltransferase activity"/>
    <property type="evidence" value="ECO:0007669"/>
    <property type="project" value="InterPro"/>
</dbReference>
<dbReference type="PANTHER" id="PTHR12526">
    <property type="entry name" value="GLYCOSYLTRANSFERASE"/>
    <property type="match status" value="1"/>
</dbReference>
<reference evidence="3" key="1">
    <citation type="submission" date="2017-09" db="EMBL/GenBank/DDBJ databases">
        <title>Depth-based differentiation of microbial function through sediment-hosted aquifers and enrichment of novel symbionts in the deep terrestrial subsurface.</title>
        <authorList>
            <person name="Probst A.J."/>
            <person name="Ladd B."/>
            <person name="Jarett J.K."/>
            <person name="Geller-Mcgrath D.E."/>
            <person name="Sieber C.M.K."/>
            <person name="Emerson J.B."/>
            <person name="Anantharaman K."/>
            <person name="Thomas B.C."/>
            <person name="Malmstrom R."/>
            <person name="Stieglmeier M."/>
            <person name="Klingl A."/>
            <person name="Woyke T."/>
            <person name="Ryan C.M."/>
            <person name="Banfield J.F."/>
        </authorList>
    </citation>
    <scope>NUCLEOTIDE SEQUENCE [LARGE SCALE GENOMIC DNA]</scope>
</reference>
<proteinExistence type="predicted"/>
<evidence type="ECO:0000313" key="2">
    <source>
        <dbReference type="EMBL" id="PIS05824.1"/>
    </source>
</evidence>
<name>A0A2H0W3D7_9BACT</name>
<dbReference type="Gene3D" id="3.40.50.2000">
    <property type="entry name" value="Glycogen Phosphorylase B"/>
    <property type="match status" value="1"/>
</dbReference>
<organism evidence="2 3">
    <name type="scientific">Candidatus Buchananbacteria bacterium CG10_big_fil_rev_8_21_14_0_10_33_19</name>
    <dbReference type="NCBI Taxonomy" id="1974525"/>
    <lineage>
        <taxon>Bacteria</taxon>
        <taxon>Candidatus Buchananiibacteriota</taxon>
    </lineage>
</organism>
<protein>
    <recommendedName>
        <fullName evidence="1">Glycosyl transferase family 1 domain-containing protein</fullName>
    </recommendedName>
</protein>
<dbReference type="AlphaFoldDB" id="A0A2H0W3D7"/>
<dbReference type="Proteomes" id="UP000229056">
    <property type="component" value="Unassembled WGS sequence"/>
</dbReference>
<evidence type="ECO:0000259" key="1">
    <source>
        <dbReference type="Pfam" id="PF00534"/>
    </source>
</evidence>
<feature type="domain" description="Glycosyl transferase family 1" evidence="1">
    <location>
        <begin position="168"/>
        <end position="316"/>
    </location>
</feature>
<evidence type="ECO:0000313" key="3">
    <source>
        <dbReference type="Proteomes" id="UP000229056"/>
    </source>
</evidence>
<gene>
    <name evidence="2" type="ORF">COT80_03600</name>
</gene>
<comment type="caution">
    <text evidence="2">The sequence shown here is derived from an EMBL/GenBank/DDBJ whole genome shotgun (WGS) entry which is preliminary data.</text>
</comment>
<dbReference type="CDD" id="cd03801">
    <property type="entry name" value="GT4_PimA-like"/>
    <property type="match status" value="1"/>
</dbReference>
<dbReference type="Pfam" id="PF00534">
    <property type="entry name" value="Glycos_transf_1"/>
    <property type="match status" value="1"/>
</dbReference>
<dbReference type="InterPro" id="IPR001296">
    <property type="entry name" value="Glyco_trans_1"/>
</dbReference>
<dbReference type="SUPFAM" id="SSF53756">
    <property type="entry name" value="UDP-Glycosyltransferase/glycogen phosphorylase"/>
    <property type="match status" value="1"/>
</dbReference>